<name>A0A7H1MD24_9NEIS</name>
<keyword evidence="1" id="KW-0472">Membrane</keyword>
<organism evidence="2 3">
    <name type="scientific">Neisseria musculi</name>
    <dbReference type="NCBI Taxonomy" id="1815583"/>
    <lineage>
        <taxon>Bacteria</taxon>
        <taxon>Pseudomonadati</taxon>
        <taxon>Pseudomonadota</taxon>
        <taxon>Betaproteobacteria</taxon>
        <taxon>Neisseriales</taxon>
        <taxon>Neisseriaceae</taxon>
        <taxon>Neisseria</taxon>
    </lineage>
</organism>
<feature type="transmembrane region" description="Helical" evidence="1">
    <location>
        <begin position="114"/>
        <end position="135"/>
    </location>
</feature>
<proteinExistence type="predicted"/>
<keyword evidence="1" id="KW-0812">Transmembrane</keyword>
<keyword evidence="3" id="KW-1185">Reference proteome</keyword>
<feature type="transmembrane region" description="Helical" evidence="1">
    <location>
        <begin position="87"/>
        <end position="108"/>
    </location>
</feature>
<protein>
    <submittedName>
        <fullName evidence="2">Membrane protein</fullName>
    </submittedName>
</protein>
<reference evidence="2" key="1">
    <citation type="submission" date="2024-06" db="EMBL/GenBank/DDBJ databases">
        <title>Complete Genome Sequence of mouse commensal type strain Neisseria musculi.</title>
        <authorList>
            <person name="Thapa E."/>
            <person name="Aluvathingal J."/>
            <person name="Nadendla S."/>
            <person name="Mehta A."/>
            <person name="Tettelin H."/>
            <person name="Weyand N.J."/>
        </authorList>
    </citation>
    <scope>NUCLEOTIDE SEQUENCE</scope>
    <source>
        <strain evidence="2">NW831</strain>
    </source>
</reference>
<gene>
    <name evidence="2" type="ORF">H7A79_2061</name>
</gene>
<evidence type="ECO:0000313" key="3">
    <source>
        <dbReference type="Proteomes" id="UP000516412"/>
    </source>
</evidence>
<sequence length="148" mass="16026">MNRNILRAIHFTAVCTATALIAAFWSSTVISELFLPHHAVALLKQSIAYGMILLVISMAATGATGMKMGGKSKHARIAAKRKRMPVIAANGLLILIPCALFLNMRAAAGRFDTIFYTVQAIELLAGAVNFTLMALSMRDGRAIRRPKK</sequence>
<dbReference type="RefSeq" id="WP_135033985.1">
    <property type="nucleotide sequence ID" value="NZ_CP060414.2"/>
</dbReference>
<dbReference type="EMBL" id="CP060414">
    <property type="protein sequence ID" value="QNT59539.1"/>
    <property type="molecule type" value="Genomic_DNA"/>
</dbReference>
<dbReference type="Proteomes" id="UP000516412">
    <property type="component" value="Chromosome"/>
</dbReference>
<accession>A0A7H1MD24</accession>
<evidence type="ECO:0000313" key="2">
    <source>
        <dbReference type="EMBL" id="QNT59539.1"/>
    </source>
</evidence>
<feature type="transmembrane region" description="Helical" evidence="1">
    <location>
        <begin position="47"/>
        <end position="66"/>
    </location>
</feature>
<keyword evidence="1" id="KW-1133">Transmembrane helix</keyword>
<dbReference type="AlphaFoldDB" id="A0A7H1MD24"/>
<evidence type="ECO:0000256" key="1">
    <source>
        <dbReference type="SAM" id="Phobius"/>
    </source>
</evidence>
<dbReference type="KEGG" id="nmus:H7A79_2061"/>